<keyword evidence="13 24" id="KW-0067">ATP-binding</keyword>
<evidence type="ECO:0000256" key="15">
    <source>
        <dbReference type="ARBA" id="ARBA00023098"/>
    </source>
</evidence>
<evidence type="ECO:0000313" key="27">
    <source>
        <dbReference type="EnsemblMetazoa" id="G17922.4:cds"/>
    </source>
</evidence>
<keyword evidence="7" id="KW-1003">Cell membrane</keyword>
<dbReference type="GO" id="GO:0004143">
    <property type="term" value="F:ATP-dependent diacylglycerol kinase activity"/>
    <property type="evidence" value="ECO:0007669"/>
    <property type="project" value="UniProtKB-EC"/>
</dbReference>
<evidence type="ECO:0000256" key="23">
    <source>
        <dbReference type="PROSITE-ProRule" id="PRU00023"/>
    </source>
</evidence>
<dbReference type="PANTHER" id="PTHR11255">
    <property type="entry name" value="DIACYLGLYCEROL KINASE"/>
    <property type="match status" value="1"/>
</dbReference>
<feature type="compositionally biased region" description="Basic and acidic residues" evidence="25">
    <location>
        <begin position="224"/>
        <end position="236"/>
    </location>
</feature>
<dbReference type="PROSITE" id="PS50146">
    <property type="entry name" value="DAGK"/>
    <property type="match status" value="1"/>
</dbReference>
<keyword evidence="18" id="KW-0966">Cell projection</keyword>
<evidence type="ECO:0000256" key="12">
    <source>
        <dbReference type="ARBA" id="ARBA00022777"/>
    </source>
</evidence>
<dbReference type="Gene3D" id="1.25.40.20">
    <property type="entry name" value="Ankyrin repeat-containing domain"/>
    <property type="match status" value="1"/>
</dbReference>
<feature type="region of interest" description="Disordered" evidence="25">
    <location>
        <begin position="173"/>
        <end position="238"/>
    </location>
</feature>
<comment type="catalytic activity">
    <reaction evidence="20">
        <text>1-octadecanoyl-2-(5Z,8Z,11Z,14Z-eicosatetraenoyl)-sn-glycerol + ATP = 1-octadecanoyl-2-(5Z,8Z,11Z,14Z-eicosatetraenoyl)-sn-glycero-3-phosphate + ADP + H(+)</text>
        <dbReference type="Rhea" id="RHEA:40323"/>
        <dbReference type="ChEBI" id="CHEBI:15378"/>
        <dbReference type="ChEBI" id="CHEBI:30616"/>
        <dbReference type="ChEBI" id="CHEBI:75728"/>
        <dbReference type="ChEBI" id="CHEBI:77091"/>
        <dbReference type="ChEBI" id="CHEBI:456216"/>
    </reaction>
    <physiologicalReaction direction="left-to-right" evidence="20">
        <dbReference type="Rhea" id="RHEA:40324"/>
    </physiologicalReaction>
</comment>
<evidence type="ECO:0000256" key="4">
    <source>
        <dbReference type="ARBA" id="ARBA00004514"/>
    </source>
</evidence>
<dbReference type="SMART" id="SM00045">
    <property type="entry name" value="DAGKa"/>
    <property type="match status" value="1"/>
</dbReference>
<name>A0A8W8J972_MAGGI</name>
<evidence type="ECO:0000256" key="24">
    <source>
        <dbReference type="RuleBase" id="RU361128"/>
    </source>
</evidence>
<keyword evidence="9 24" id="KW-0808">Transferase</keyword>
<dbReference type="EC" id="2.7.1.107" evidence="24"/>
<dbReference type="InterPro" id="IPR056383">
    <property type="entry name" value="DGKI-like_dom"/>
</dbReference>
<evidence type="ECO:0000256" key="13">
    <source>
        <dbReference type="ARBA" id="ARBA00022840"/>
    </source>
</evidence>
<dbReference type="FunFam" id="2.60.200.40:FF:000002">
    <property type="entry name" value="Diacylglycerol kinase"/>
    <property type="match status" value="1"/>
</dbReference>
<dbReference type="InterPro" id="IPR002219">
    <property type="entry name" value="PKC_DAG/PE"/>
</dbReference>
<evidence type="ECO:0000256" key="21">
    <source>
        <dbReference type="ARBA" id="ARBA00023411"/>
    </source>
</evidence>
<evidence type="ECO:0000313" key="28">
    <source>
        <dbReference type="Proteomes" id="UP000005408"/>
    </source>
</evidence>
<dbReference type="GO" id="GO:0005886">
    <property type="term" value="C:plasma membrane"/>
    <property type="evidence" value="ECO:0007669"/>
    <property type="project" value="UniProtKB-SubCell"/>
</dbReference>
<keyword evidence="17" id="KW-0539">Nucleus</keyword>
<feature type="repeat" description="ANK" evidence="23">
    <location>
        <begin position="1259"/>
        <end position="1291"/>
    </location>
</feature>
<dbReference type="GO" id="GO:0005634">
    <property type="term" value="C:nucleus"/>
    <property type="evidence" value="ECO:0007669"/>
    <property type="project" value="UniProtKB-SubCell"/>
</dbReference>
<comment type="subcellular location">
    <subcellularLocation>
        <location evidence="2">Cell membrane</location>
    </subcellularLocation>
    <subcellularLocation>
        <location evidence="3">Cell projection</location>
    </subcellularLocation>
    <subcellularLocation>
        <location evidence="4">Cytoplasm</location>
        <location evidence="4">Cytosol</location>
    </subcellularLocation>
    <subcellularLocation>
        <location evidence="1">Nucleus</location>
    </subcellularLocation>
</comment>
<comment type="catalytic activity">
    <reaction evidence="19">
        <text>1,2-di-(9Z-octadecenoyl)-sn-glycerol + ATP = 1,2-di-(9Z-octadecenoyl)-sn-glycero-3-phosphate + ADP + H(+)</text>
        <dbReference type="Rhea" id="RHEA:40327"/>
        <dbReference type="ChEBI" id="CHEBI:15378"/>
        <dbReference type="ChEBI" id="CHEBI:30616"/>
        <dbReference type="ChEBI" id="CHEBI:52333"/>
        <dbReference type="ChEBI" id="CHEBI:74546"/>
        <dbReference type="ChEBI" id="CHEBI:456216"/>
    </reaction>
    <physiologicalReaction direction="left-to-right" evidence="19">
        <dbReference type="Rhea" id="RHEA:40328"/>
    </physiologicalReaction>
</comment>
<dbReference type="GO" id="GO:0005829">
    <property type="term" value="C:cytosol"/>
    <property type="evidence" value="ECO:0007669"/>
    <property type="project" value="UniProtKB-SubCell"/>
</dbReference>
<evidence type="ECO:0000256" key="1">
    <source>
        <dbReference type="ARBA" id="ARBA00004123"/>
    </source>
</evidence>
<evidence type="ECO:0000256" key="9">
    <source>
        <dbReference type="ARBA" id="ARBA00022679"/>
    </source>
</evidence>
<dbReference type="InterPro" id="IPR037607">
    <property type="entry name" value="DGK"/>
</dbReference>
<feature type="compositionally biased region" description="Basic and acidic residues" evidence="25">
    <location>
        <begin position="185"/>
        <end position="204"/>
    </location>
</feature>
<evidence type="ECO:0000256" key="10">
    <source>
        <dbReference type="ARBA" id="ARBA00022737"/>
    </source>
</evidence>
<evidence type="ECO:0000256" key="11">
    <source>
        <dbReference type="ARBA" id="ARBA00022741"/>
    </source>
</evidence>
<feature type="compositionally biased region" description="Basic and acidic residues" evidence="25">
    <location>
        <begin position="1077"/>
        <end position="1088"/>
    </location>
</feature>
<dbReference type="Gene3D" id="2.60.200.40">
    <property type="match status" value="1"/>
</dbReference>
<evidence type="ECO:0000256" key="19">
    <source>
        <dbReference type="ARBA" id="ARBA00023371"/>
    </source>
</evidence>
<evidence type="ECO:0000256" key="17">
    <source>
        <dbReference type="ARBA" id="ARBA00023242"/>
    </source>
</evidence>
<organism evidence="27 28">
    <name type="scientific">Magallana gigas</name>
    <name type="common">Pacific oyster</name>
    <name type="synonym">Crassostrea gigas</name>
    <dbReference type="NCBI Taxonomy" id="29159"/>
    <lineage>
        <taxon>Eukaryota</taxon>
        <taxon>Metazoa</taxon>
        <taxon>Spiralia</taxon>
        <taxon>Lophotrochozoa</taxon>
        <taxon>Mollusca</taxon>
        <taxon>Bivalvia</taxon>
        <taxon>Autobranchia</taxon>
        <taxon>Pteriomorphia</taxon>
        <taxon>Ostreida</taxon>
        <taxon>Ostreoidea</taxon>
        <taxon>Ostreidae</taxon>
        <taxon>Magallana</taxon>
    </lineage>
</organism>
<dbReference type="InterPro" id="IPR000756">
    <property type="entry name" value="Diacylglycerol_kin_accessory"/>
</dbReference>
<comment type="similarity">
    <text evidence="6 24">Belongs to the eukaryotic diacylglycerol kinase family.</text>
</comment>
<keyword evidence="16" id="KW-0472">Membrane</keyword>
<proteinExistence type="inferred from homology"/>
<evidence type="ECO:0000256" key="22">
    <source>
        <dbReference type="ARBA" id="ARBA00060536"/>
    </source>
</evidence>
<evidence type="ECO:0000259" key="26">
    <source>
        <dbReference type="PROSITE" id="PS50146"/>
    </source>
</evidence>
<keyword evidence="10" id="KW-0677">Repeat</keyword>
<dbReference type="SMART" id="SM00248">
    <property type="entry name" value="ANK"/>
    <property type="match status" value="2"/>
</dbReference>
<accession>A0A8W8J972</accession>
<evidence type="ECO:0000256" key="8">
    <source>
        <dbReference type="ARBA" id="ARBA00022490"/>
    </source>
</evidence>
<feature type="region of interest" description="Disordered" evidence="25">
    <location>
        <begin position="85"/>
        <end position="104"/>
    </location>
</feature>
<comment type="catalytic activity">
    <reaction evidence="21">
        <text>a 1,2-diacyl-sn-glycerol + ATP = a 1,2-diacyl-sn-glycero-3-phosphate + ADP + H(+)</text>
        <dbReference type="Rhea" id="RHEA:10272"/>
        <dbReference type="ChEBI" id="CHEBI:15378"/>
        <dbReference type="ChEBI" id="CHEBI:17815"/>
        <dbReference type="ChEBI" id="CHEBI:30616"/>
        <dbReference type="ChEBI" id="CHEBI:58608"/>
        <dbReference type="ChEBI" id="CHEBI:456216"/>
        <dbReference type="EC" id="2.7.1.107"/>
    </reaction>
    <physiologicalReaction direction="left-to-right" evidence="21">
        <dbReference type="Rhea" id="RHEA:10273"/>
    </physiologicalReaction>
</comment>
<dbReference type="CDD" id="cd20802">
    <property type="entry name" value="C1_DGK_typeIV_rpt1"/>
    <property type="match status" value="1"/>
</dbReference>
<keyword evidence="12 24" id="KW-0418">Kinase</keyword>
<evidence type="ECO:0000256" key="16">
    <source>
        <dbReference type="ARBA" id="ARBA00023136"/>
    </source>
</evidence>
<evidence type="ECO:0000256" key="6">
    <source>
        <dbReference type="ARBA" id="ARBA00009280"/>
    </source>
</evidence>
<evidence type="ECO:0000256" key="3">
    <source>
        <dbReference type="ARBA" id="ARBA00004316"/>
    </source>
</evidence>
<dbReference type="GO" id="GO:0006629">
    <property type="term" value="P:lipid metabolic process"/>
    <property type="evidence" value="ECO:0007669"/>
    <property type="project" value="UniProtKB-KW"/>
</dbReference>
<dbReference type="Proteomes" id="UP000005408">
    <property type="component" value="Unassembled WGS sequence"/>
</dbReference>
<evidence type="ECO:0000256" key="20">
    <source>
        <dbReference type="ARBA" id="ARBA00023400"/>
    </source>
</evidence>
<keyword evidence="28" id="KW-1185">Reference proteome</keyword>
<keyword evidence="11 24" id="KW-0547">Nucleotide-binding</keyword>
<evidence type="ECO:0000256" key="14">
    <source>
        <dbReference type="ARBA" id="ARBA00023043"/>
    </source>
</evidence>
<keyword evidence="15" id="KW-0443">Lipid metabolism</keyword>
<dbReference type="PROSITE" id="PS50088">
    <property type="entry name" value="ANK_REPEAT"/>
    <property type="match status" value="2"/>
</dbReference>
<dbReference type="InterPro" id="IPR017438">
    <property type="entry name" value="ATP-NAD_kinase_N"/>
</dbReference>
<dbReference type="EnsemblMetazoa" id="G17922.4">
    <property type="protein sequence ID" value="G17922.4:cds"/>
    <property type="gene ID" value="G17922"/>
</dbReference>
<protein>
    <recommendedName>
        <fullName evidence="24">Diacylglycerol kinase</fullName>
        <shortName evidence="24">DAG kinase</shortName>
        <ecNumber evidence="24">2.7.1.107</ecNumber>
    </recommendedName>
</protein>
<comment type="pathway">
    <text evidence="22">Glycerolipid metabolism.</text>
</comment>
<evidence type="ECO:0000256" key="5">
    <source>
        <dbReference type="ARBA" id="ARBA00005175"/>
    </source>
</evidence>
<dbReference type="SMART" id="SM00046">
    <property type="entry name" value="DAGKc"/>
    <property type="match status" value="1"/>
</dbReference>
<dbReference type="SUPFAM" id="SSF48403">
    <property type="entry name" value="Ankyrin repeat"/>
    <property type="match status" value="1"/>
</dbReference>
<keyword evidence="8" id="KW-0963">Cytoplasm</keyword>
<feature type="repeat" description="ANK" evidence="23">
    <location>
        <begin position="1223"/>
        <end position="1246"/>
    </location>
</feature>
<dbReference type="SUPFAM" id="SSF111331">
    <property type="entry name" value="NAD kinase/diacylglycerol kinase-like"/>
    <property type="match status" value="1"/>
</dbReference>
<feature type="domain" description="DAGKc" evidence="26">
    <location>
        <begin position="576"/>
        <end position="711"/>
    </location>
</feature>
<dbReference type="FunFam" id="3.40.50.10330:FF:000002">
    <property type="entry name" value="Diacylglycerol kinase"/>
    <property type="match status" value="1"/>
</dbReference>
<dbReference type="Pfam" id="PF12796">
    <property type="entry name" value="Ank_2"/>
    <property type="match status" value="1"/>
</dbReference>
<evidence type="ECO:0000256" key="18">
    <source>
        <dbReference type="ARBA" id="ARBA00023273"/>
    </source>
</evidence>
<dbReference type="FunFam" id="1.25.40.20:FF:000204">
    <property type="entry name" value="Diacylglycerol kinase"/>
    <property type="match status" value="1"/>
</dbReference>
<evidence type="ECO:0000256" key="2">
    <source>
        <dbReference type="ARBA" id="ARBA00004236"/>
    </source>
</evidence>
<keyword evidence="14 23" id="KW-0040">ANK repeat</keyword>
<reference evidence="27" key="1">
    <citation type="submission" date="2022-08" db="UniProtKB">
        <authorList>
            <consortium name="EnsemblMetazoa"/>
        </authorList>
    </citation>
    <scope>IDENTIFICATION</scope>
    <source>
        <strain evidence="27">05x7-T-G4-1.051#20</strain>
    </source>
</reference>
<dbReference type="GO" id="GO:0007200">
    <property type="term" value="P:phospholipase C-activating G protein-coupled receptor signaling pathway"/>
    <property type="evidence" value="ECO:0007669"/>
    <property type="project" value="InterPro"/>
</dbReference>
<dbReference type="Pfam" id="PF00781">
    <property type="entry name" value="DAGK_cat"/>
    <property type="match status" value="1"/>
</dbReference>
<dbReference type="PROSITE" id="PS50297">
    <property type="entry name" value="ANK_REP_REGION"/>
    <property type="match status" value="2"/>
</dbReference>
<dbReference type="InterPro" id="IPR016064">
    <property type="entry name" value="NAD/diacylglycerol_kinase_sf"/>
</dbReference>
<sequence>MHLFRRSRSRSPSFEIPKLCLSKQKHVSIEEPSPSASIGLEVPLEHRGRSTSFDSSSLCSENNEFLQVPMTGRRCHSFDSCTIGSRSWSAESSDDNGSERETRSWNSLRIPRAKRRTSMDIPKLCIHCVHMERYAEREHGGLNGNGYYNGSEEYLASSSTSYTTSSDDGSLTSDIDFYLSDESSQGDHGDKESDAEPYSKDSARNKSCSPDCGYPRSSHSHSPSPEDRKSPKEDRPYTNAVTLEVPVIRQHRSTSLDGALLQSNSSSEVTALPVNANRGMVQRQDSFDEGLLDVNLKSQVRSTSVDVNLPTEEEKHYKAITASPEPNGCFLTRSNAIKDPRKAISKSTFSNTNYLHPSHAEQSGFRRRELRSTVDWSDQAVNSDHMWVETNASGDYCYAMEPDCLKTGPRKKCVACKIVAHTMCIPLLEKKNLRCKPTFREAGVRNYREDNDCEPSQTFMRHHWVHRRRQEGKCKQCGKSFQQRFAFQSKEIIAISCSWCKAAYHNKVSCFLMQHIEEQCTLGAHQSIIVPPSWIIKLPKKGSFKSSLRKKRRASIKRKKAKEENRPFIIKPIPSPLLKPLIVFINPKSGGNQGAKLMHKFCWWLNPRQVFDLSHGGPRAGLELYKKVPNLRILACGGDGTVGWILSEIDSLGIKPPPPVAIMPLGTGNDLSRTLNWGGGYADEPITKILSYVEEGQVVQLDRWNIEVSTNAVTDTDICDEPLVTDQLPLNVFNNYFSLGADAHVALEFHESREANPEKFNSRFWNKMFYAGAGGRDMLRRSWKGLADHIQLICDGQDLTTKVQEMKLHCLLFLNIPRYASGTLPWGNPNTPGFEPQRHDDGYLEVIGFTYSSLATLYMGGHGERLIQCSEIKLKTLKAIPMQLDGEPCRLRPSTIVITARNQANMIAKPKRRGSVPIANDPPSMPERLRIQVSRISMADYEQLNYDKDRLRGASIPLGLIVVDNNADLDQVRQIINKLQQGNNELNSSSQPLSSKWCFLDSTTAERFFRIDKAQEHLHYITDISSEDLYILDPDMASTQHQHSIGNGEVAKAGQDKGLVFTFTMPDTPPKSPGISDTKHNNNEEKHSSLPVPKSPGENRIILPRPESKENLLNPPSPGSNNSHMPLCRASPHKGTWVCVRVADPSFLRHSLGSEPGTPNSPYEYDSKQYQFMSVANATAAGKAKKLTPADKGLIDASKRGDLTKLVELFCNQDADLLATDQYGMTSLHHAARFGHKGIVKYLIENAPPVILDMVDYEKGQTALHKAAWYQRRTICYMLVEAGASLTRTDYQGNTPRLQALRAEDKELAAYLESQEHFQLVVSEDQETAV</sequence>
<dbReference type="InterPro" id="IPR036770">
    <property type="entry name" value="Ankyrin_rpt-contain_sf"/>
</dbReference>
<dbReference type="GO" id="GO:0042995">
    <property type="term" value="C:cell projection"/>
    <property type="evidence" value="ECO:0007669"/>
    <property type="project" value="UniProtKB-SubCell"/>
</dbReference>
<dbReference type="InterPro" id="IPR001206">
    <property type="entry name" value="Diacylglycerol_kinase_cat_dom"/>
</dbReference>
<dbReference type="PANTHER" id="PTHR11255:SF80">
    <property type="entry name" value="EYE-SPECIFIC DIACYLGLYCEROL KINASE"/>
    <property type="match status" value="1"/>
</dbReference>
<dbReference type="InterPro" id="IPR002110">
    <property type="entry name" value="Ankyrin_rpt"/>
</dbReference>
<dbReference type="Gene3D" id="3.40.50.10330">
    <property type="entry name" value="Probable inorganic polyphosphate/atp-NAD kinase, domain 1"/>
    <property type="match status" value="1"/>
</dbReference>
<evidence type="ECO:0000256" key="25">
    <source>
        <dbReference type="SAM" id="MobiDB-lite"/>
    </source>
</evidence>
<dbReference type="Pfam" id="PF00130">
    <property type="entry name" value="C1_1"/>
    <property type="match status" value="1"/>
</dbReference>
<feature type="region of interest" description="Disordered" evidence="25">
    <location>
        <begin position="1061"/>
        <end position="1102"/>
    </location>
</feature>
<dbReference type="Pfam" id="PF23578">
    <property type="entry name" value="DGKI"/>
    <property type="match status" value="1"/>
</dbReference>
<dbReference type="GO" id="GO:0005524">
    <property type="term" value="F:ATP binding"/>
    <property type="evidence" value="ECO:0007669"/>
    <property type="project" value="UniProtKB-KW"/>
</dbReference>
<evidence type="ECO:0000256" key="7">
    <source>
        <dbReference type="ARBA" id="ARBA00022475"/>
    </source>
</evidence>
<comment type="pathway">
    <text evidence="5">Lipid metabolism; glycerolipid metabolism.</text>
</comment>
<dbReference type="SMART" id="SM00109">
    <property type="entry name" value="C1"/>
    <property type="match status" value="2"/>
</dbReference>
<dbReference type="Pfam" id="PF00609">
    <property type="entry name" value="DAGK_acc"/>
    <property type="match status" value="1"/>
</dbReference>